<dbReference type="AlphaFoldDB" id="A0A6S4GQE3"/>
<dbReference type="Gene3D" id="3.90.79.10">
    <property type="entry name" value="Nucleoside Triphosphate Pyrophosphohydrolase"/>
    <property type="match status" value="1"/>
</dbReference>
<comment type="cofactor">
    <cofactor evidence="1">
        <name>Mg(2+)</name>
        <dbReference type="ChEBI" id="CHEBI:18420"/>
    </cofactor>
</comment>
<dbReference type="Pfam" id="PF00293">
    <property type="entry name" value="NUDIX"/>
    <property type="match status" value="1"/>
</dbReference>
<keyword evidence="2" id="KW-0378">Hydrolase</keyword>
<proteinExistence type="predicted"/>
<dbReference type="SUPFAM" id="SSF55811">
    <property type="entry name" value="Nudix"/>
    <property type="match status" value="1"/>
</dbReference>
<feature type="domain" description="Nudix hydrolase" evidence="4">
    <location>
        <begin position="35"/>
        <end position="158"/>
    </location>
</feature>
<sequence>MAYKESVISKMFSVFGRAIFRGIACVMSLVFKLGPKKDRVRVIIYRDDGDILLVKSRFSRQEWALPGGGVNRNEGYEQAAAREILGEVGIKIDNLRYLGKANSHESYLAFPVRVFAACASTQDIKCNFEIIEVRWINGKNIPKEYRKLCSPRSSRLCI</sequence>
<dbReference type="Proteomes" id="UP000030902">
    <property type="component" value="Chromosome"/>
</dbReference>
<accession>A0A6S4GQE3</accession>
<dbReference type="InterPro" id="IPR000086">
    <property type="entry name" value="NUDIX_hydrolase_dom"/>
</dbReference>
<dbReference type="PRINTS" id="PR00502">
    <property type="entry name" value="NUDIXFAMILY"/>
</dbReference>
<dbReference type="InterPro" id="IPR020476">
    <property type="entry name" value="Nudix_hydrolase"/>
</dbReference>
<protein>
    <submittedName>
        <fullName evidence="5">ADP-ribose pyrophosphatase</fullName>
    </submittedName>
</protein>
<evidence type="ECO:0000313" key="5">
    <source>
        <dbReference type="EMBL" id="AJA06565.1"/>
    </source>
</evidence>
<evidence type="ECO:0000313" key="6">
    <source>
        <dbReference type="Proteomes" id="UP000030902"/>
    </source>
</evidence>
<feature type="transmembrane region" description="Helical" evidence="3">
    <location>
        <begin position="12"/>
        <end position="31"/>
    </location>
</feature>
<organism evidence="5 6">
    <name type="scientific">Candidatus Nanosynbacter lyticus</name>
    <dbReference type="NCBI Taxonomy" id="2093824"/>
    <lineage>
        <taxon>Bacteria</taxon>
        <taxon>Candidatus Saccharimonadota</taxon>
        <taxon>Candidatus Saccharimonadia</taxon>
        <taxon>Candidatus Nanosynbacterales</taxon>
        <taxon>Candidatus Nanosynbacteraceae</taxon>
        <taxon>Candidatus Nanosynbacter</taxon>
    </lineage>
</organism>
<dbReference type="PROSITE" id="PS51462">
    <property type="entry name" value="NUDIX"/>
    <property type="match status" value="1"/>
</dbReference>
<dbReference type="EMBL" id="CP007496">
    <property type="protein sequence ID" value="AJA06565.1"/>
    <property type="molecule type" value="Genomic_DNA"/>
</dbReference>
<keyword evidence="3" id="KW-1133">Transmembrane helix</keyword>
<dbReference type="RefSeq" id="WP_052198843.1">
    <property type="nucleotide sequence ID" value="NZ_CP007496.1"/>
</dbReference>
<evidence type="ECO:0000256" key="1">
    <source>
        <dbReference type="ARBA" id="ARBA00001946"/>
    </source>
</evidence>
<dbReference type="InterPro" id="IPR015797">
    <property type="entry name" value="NUDIX_hydrolase-like_dom_sf"/>
</dbReference>
<dbReference type="KEGG" id="sox:TM7x_02725"/>
<dbReference type="GO" id="GO:0016787">
    <property type="term" value="F:hydrolase activity"/>
    <property type="evidence" value="ECO:0007669"/>
    <property type="project" value="UniProtKB-KW"/>
</dbReference>
<gene>
    <name evidence="5" type="ORF">TM7x_02725</name>
</gene>
<evidence type="ECO:0000259" key="4">
    <source>
        <dbReference type="PROSITE" id="PS51462"/>
    </source>
</evidence>
<dbReference type="PANTHER" id="PTHR43046">
    <property type="entry name" value="GDP-MANNOSE MANNOSYL HYDROLASE"/>
    <property type="match status" value="1"/>
</dbReference>
<keyword evidence="3" id="KW-0812">Transmembrane</keyword>
<reference evidence="5 6" key="1">
    <citation type="journal article" date="2015" name="Proc. Natl. Acad. Sci. U.S.A.">
        <title>Cultivation of a human-associated TM7 phylotype reveals a reduced genome and epibiotic parasitic lifestyle.</title>
        <authorList>
            <person name="He X."/>
            <person name="McLean J.S."/>
            <person name="Edlund A."/>
            <person name="Yooseph S."/>
            <person name="Hall A.P."/>
            <person name="Liu S.Y."/>
            <person name="Dorrestein P.C."/>
            <person name="Esquenazi E."/>
            <person name="Hunter R.C."/>
            <person name="Cheng G."/>
            <person name="Nelson K.E."/>
            <person name="Lux R."/>
            <person name="Shi W."/>
        </authorList>
    </citation>
    <scope>NUCLEOTIDE SEQUENCE [LARGE SCALE GENOMIC DNA]</scope>
    <source>
        <strain evidence="5 6">TM7x</strain>
    </source>
</reference>
<dbReference type="PANTHER" id="PTHR43046:SF14">
    <property type="entry name" value="MUTT_NUDIX FAMILY PROTEIN"/>
    <property type="match status" value="1"/>
</dbReference>
<evidence type="ECO:0000256" key="2">
    <source>
        <dbReference type="ARBA" id="ARBA00022801"/>
    </source>
</evidence>
<evidence type="ECO:0000256" key="3">
    <source>
        <dbReference type="SAM" id="Phobius"/>
    </source>
</evidence>
<keyword evidence="6" id="KW-1185">Reference proteome</keyword>
<keyword evidence="3" id="KW-0472">Membrane</keyword>
<name>A0A6S4GQE3_9BACT</name>
<dbReference type="CDD" id="cd02883">
    <property type="entry name" value="NUDIX_Hydrolase"/>
    <property type="match status" value="1"/>
</dbReference>